<evidence type="ECO:0000259" key="2">
    <source>
        <dbReference type="PROSITE" id="PS50076"/>
    </source>
</evidence>
<dbReference type="EMBL" id="JAHMHR010000008">
    <property type="protein sequence ID" value="KAK1689414.1"/>
    <property type="molecule type" value="Genomic_DNA"/>
</dbReference>
<keyword evidence="1" id="KW-0175">Coiled coil</keyword>
<dbReference type="PROSITE" id="PS50076">
    <property type="entry name" value="DNAJ_2"/>
    <property type="match status" value="1"/>
</dbReference>
<keyword evidence="4" id="KW-1185">Reference proteome</keyword>
<dbReference type="AlphaFoldDB" id="A0AAJ0AS79"/>
<dbReference type="GeneID" id="85465358"/>
<dbReference type="Gene3D" id="1.10.287.110">
    <property type="entry name" value="DnaJ domain"/>
    <property type="match status" value="1"/>
</dbReference>
<reference evidence="3" key="1">
    <citation type="submission" date="2021-06" db="EMBL/GenBank/DDBJ databases">
        <title>Comparative genomics, transcriptomics and evolutionary studies reveal genomic signatures of adaptation to plant cell wall in hemibiotrophic fungi.</title>
        <authorList>
            <consortium name="DOE Joint Genome Institute"/>
            <person name="Baroncelli R."/>
            <person name="Diaz J.F."/>
            <person name="Benocci T."/>
            <person name="Peng M."/>
            <person name="Battaglia E."/>
            <person name="Haridas S."/>
            <person name="Andreopoulos W."/>
            <person name="Labutti K."/>
            <person name="Pangilinan J."/>
            <person name="Floch G.L."/>
            <person name="Makela M.R."/>
            <person name="Henrissat B."/>
            <person name="Grigoriev I.V."/>
            <person name="Crouch J.A."/>
            <person name="De Vries R.P."/>
            <person name="Sukno S.A."/>
            <person name="Thon M.R."/>
        </authorList>
    </citation>
    <scope>NUCLEOTIDE SEQUENCE</scope>
    <source>
        <strain evidence="3">CBS 193.32</strain>
    </source>
</reference>
<proteinExistence type="predicted"/>
<dbReference type="RefSeq" id="XP_060433109.1">
    <property type="nucleotide sequence ID" value="XM_060580832.1"/>
</dbReference>
<dbReference type="InterPro" id="IPR036869">
    <property type="entry name" value="J_dom_sf"/>
</dbReference>
<evidence type="ECO:0000313" key="4">
    <source>
        <dbReference type="Proteomes" id="UP001224890"/>
    </source>
</evidence>
<accession>A0AAJ0AS79</accession>
<feature type="domain" description="J" evidence="2">
    <location>
        <begin position="53"/>
        <end position="146"/>
    </location>
</feature>
<dbReference type="Proteomes" id="UP001224890">
    <property type="component" value="Unassembled WGS sequence"/>
</dbReference>
<feature type="coiled-coil region" evidence="1">
    <location>
        <begin position="185"/>
        <end position="216"/>
    </location>
</feature>
<evidence type="ECO:0000256" key="1">
    <source>
        <dbReference type="SAM" id="Coils"/>
    </source>
</evidence>
<comment type="caution">
    <text evidence="3">The sequence shown here is derived from an EMBL/GenBank/DDBJ whole genome shotgun (WGS) entry which is preliminary data.</text>
</comment>
<gene>
    <name evidence="3" type="ORF">BDP55DRAFT_759728</name>
</gene>
<sequence>MIVSVSSPTIQSIYSQPFKHLSTYTSVSSASSAFQSFHLVSYDQTDPPMTPTDYYSVLGIRNDATQEHIEEAFHGIGERFCHHGQHELPSKFEKYPIGIILASSSKLQISDGTLINQSSIHHPMQITKAYEVLSDPLQRARYDKSRQSVVKAMLVAKSLRLRKFSAWDRESKEDLPSAIAMVSVKQKLKEKLKKGKNRLNAALETTAHKAKEAEARRKSRWLEVLATPQKENFYQQPTMPQPQLQEPQNEYYAEENSETLMSYEDFDNAPKDYQLQNRAAIDFYTRDSHNFNEATEPREVKMPSLPNKARLSPLGRQPICIEDEPHGWKGWYPTNNGHTPPGCPICENFDSKFFCTRCNATSCMMCRLT</sequence>
<protein>
    <recommendedName>
        <fullName evidence="2">J domain-containing protein</fullName>
    </recommendedName>
</protein>
<dbReference type="InterPro" id="IPR001623">
    <property type="entry name" value="DnaJ_domain"/>
</dbReference>
<organism evidence="3 4">
    <name type="scientific">Colletotrichum godetiae</name>
    <dbReference type="NCBI Taxonomy" id="1209918"/>
    <lineage>
        <taxon>Eukaryota</taxon>
        <taxon>Fungi</taxon>
        <taxon>Dikarya</taxon>
        <taxon>Ascomycota</taxon>
        <taxon>Pezizomycotina</taxon>
        <taxon>Sordariomycetes</taxon>
        <taxon>Hypocreomycetidae</taxon>
        <taxon>Glomerellales</taxon>
        <taxon>Glomerellaceae</taxon>
        <taxon>Colletotrichum</taxon>
        <taxon>Colletotrichum acutatum species complex</taxon>
    </lineage>
</organism>
<name>A0AAJ0AS79_9PEZI</name>
<evidence type="ECO:0000313" key="3">
    <source>
        <dbReference type="EMBL" id="KAK1689414.1"/>
    </source>
</evidence>
<dbReference type="SUPFAM" id="SSF46565">
    <property type="entry name" value="Chaperone J-domain"/>
    <property type="match status" value="1"/>
</dbReference>